<dbReference type="GO" id="GO:0008380">
    <property type="term" value="P:RNA splicing"/>
    <property type="evidence" value="ECO:0007669"/>
    <property type="project" value="UniProtKB-KW"/>
</dbReference>
<dbReference type="eggNOG" id="KOG0923">
    <property type="taxonomic scope" value="Eukaryota"/>
</dbReference>
<keyword evidence="8" id="KW-0508">mRNA splicing</keyword>
<dbReference type="CDD" id="cd18791">
    <property type="entry name" value="SF2_C_RHA"/>
    <property type="match status" value="1"/>
</dbReference>
<feature type="domain" description="Helicase C-terminal" evidence="13">
    <location>
        <begin position="602"/>
        <end position="795"/>
    </location>
</feature>
<keyword evidence="15" id="KW-1185">Reference proteome</keyword>
<dbReference type="PANTHER" id="PTHR18934">
    <property type="entry name" value="ATP-DEPENDENT RNA HELICASE"/>
    <property type="match status" value="1"/>
</dbReference>
<feature type="region of interest" description="Disordered" evidence="11">
    <location>
        <begin position="345"/>
        <end position="405"/>
    </location>
</feature>
<dbReference type="eggNOG" id="KOG2556">
    <property type="taxonomic scope" value="Eukaryota"/>
</dbReference>
<feature type="domain" description="Helicase ATP-binding" evidence="12">
    <location>
        <begin position="434"/>
        <end position="597"/>
    </location>
</feature>
<evidence type="ECO:0000259" key="12">
    <source>
        <dbReference type="PROSITE" id="PS51192"/>
    </source>
</evidence>
<accession>I7MD36</accession>
<dbReference type="GO" id="GO:0016787">
    <property type="term" value="F:hydrolase activity"/>
    <property type="evidence" value="ECO:0007669"/>
    <property type="project" value="UniProtKB-KW"/>
</dbReference>
<dbReference type="RefSeq" id="XP_001033091.2">
    <property type="nucleotide sequence ID" value="XM_001033091.2"/>
</dbReference>
<dbReference type="GO" id="GO:0003723">
    <property type="term" value="F:RNA binding"/>
    <property type="evidence" value="ECO:0007669"/>
    <property type="project" value="TreeGrafter"/>
</dbReference>
<feature type="compositionally biased region" description="Basic and acidic residues" evidence="11">
    <location>
        <begin position="278"/>
        <end position="297"/>
    </location>
</feature>
<dbReference type="InParanoid" id="I7MD36"/>
<dbReference type="FunFam" id="1.20.120.1080:FF:000001">
    <property type="entry name" value="Pre-mRNA-splicing factor ATP-dependent RNA helicase"/>
    <property type="match status" value="1"/>
</dbReference>
<feature type="region of interest" description="Disordered" evidence="11">
    <location>
        <begin position="269"/>
        <end position="306"/>
    </location>
</feature>
<dbReference type="OrthoDB" id="10253254at2759"/>
<dbReference type="InterPro" id="IPR027417">
    <property type="entry name" value="P-loop_NTPase"/>
</dbReference>
<proteinExistence type="predicted"/>
<evidence type="ECO:0000256" key="11">
    <source>
        <dbReference type="SAM" id="MobiDB-lite"/>
    </source>
</evidence>
<dbReference type="FunFam" id="3.40.50.300:FF:000007">
    <property type="entry name" value="Pre-mRNA-splicing factor ATP-dependent RNA helicase"/>
    <property type="match status" value="1"/>
</dbReference>
<keyword evidence="4" id="KW-0547">Nucleotide-binding</keyword>
<gene>
    <name evidence="14" type="ORF">TTHERM_00441760</name>
</gene>
<feature type="compositionally biased region" description="Basic residues" evidence="11">
    <location>
        <begin position="351"/>
        <end position="370"/>
    </location>
</feature>
<comment type="catalytic activity">
    <reaction evidence="10">
        <text>ATP + H2O = ADP + phosphate + H(+)</text>
        <dbReference type="Rhea" id="RHEA:13065"/>
        <dbReference type="ChEBI" id="CHEBI:15377"/>
        <dbReference type="ChEBI" id="CHEBI:15378"/>
        <dbReference type="ChEBI" id="CHEBI:30616"/>
        <dbReference type="ChEBI" id="CHEBI:43474"/>
        <dbReference type="ChEBI" id="CHEBI:456216"/>
        <dbReference type="EC" id="3.6.4.13"/>
    </reaction>
</comment>
<dbReference type="Proteomes" id="UP000009168">
    <property type="component" value="Unassembled WGS sequence"/>
</dbReference>
<dbReference type="PROSITE" id="PS00690">
    <property type="entry name" value="DEAH_ATP_HELICASE"/>
    <property type="match status" value="1"/>
</dbReference>
<evidence type="ECO:0000256" key="3">
    <source>
        <dbReference type="ARBA" id="ARBA00022664"/>
    </source>
</evidence>
<dbReference type="InterPro" id="IPR001650">
    <property type="entry name" value="Helicase_C-like"/>
</dbReference>
<dbReference type="InterPro" id="IPR002464">
    <property type="entry name" value="DNA/RNA_helicase_DEAH_CS"/>
</dbReference>
<dbReference type="Gene3D" id="3.40.50.300">
    <property type="entry name" value="P-loop containing nucleotide triphosphate hydrolases"/>
    <property type="match status" value="2"/>
</dbReference>
<dbReference type="PROSITE" id="PS51192">
    <property type="entry name" value="HELICASE_ATP_BIND_1"/>
    <property type="match status" value="1"/>
</dbReference>
<dbReference type="EMBL" id="GG662665">
    <property type="protein sequence ID" value="EAR85428.2"/>
    <property type="molecule type" value="Genomic_DNA"/>
</dbReference>
<dbReference type="SMART" id="SM00847">
    <property type="entry name" value="HA2"/>
    <property type="match status" value="1"/>
</dbReference>
<dbReference type="SMART" id="SM00490">
    <property type="entry name" value="HELICc"/>
    <property type="match status" value="1"/>
</dbReference>
<dbReference type="InterPro" id="IPR011709">
    <property type="entry name" value="DEAD-box_helicase_OB_fold"/>
</dbReference>
<dbReference type="FunFam" id="3.40.50.300:FF:000726">
    <property type="entry name" value="Pre-mRNA-splicing factor ATP-dependent RNA helicase"/>
    <property type="match status" value="1"/>
</dbReference>
<evidence type="ECO:0000256" key="9">
    <source>
        <dbReference type="ARBA" id="ARBA00023242"/>
    </source>
</evidence>
<evidence type="ECO:0000313" key="14">
    <source>
        <dbReference type="EMBL" id="EAR85428.2"/>
    </source>
</evidence>
<dbReference type="Pfam" id="PF00271">
    <property type="entry name" value="Helicase_C"/>
    <property type="match status" value="1"/>
</dbReference>
<dbReference type="SMART" id="SM00487">
    <property type="entry name" value="DEXDc"/>
    <property type="match status" value="1"/>
</dbReference>
<keyword evidence="9" id="KW-0539">Nucleus</keyword>
<dbReference type="eggNOG" id="KOG3525">
    <property type="taxonomic scope" value="Eukaryota"/>
</dbReference>
<keyword evidence="3" id="KW-0507">mRNA processing</keyword>
<dbReference type="GO" id="GO:0071006">
    <property type="term" value="C:U2-type catalytic step 1 spliceosome"/>
    <property type="evidence" value="ECO:0007669"/>
    <property type="project" value="UniProtKB-ARBA"/>
</dbReference>
<evidence type="ECO:0000256" key="4">
    <source>
        <dbReference type="ARBA" id="ARBA00022741"/>
    </source>
</evidence>
<dbReference type="GO" id="GO:0005524">
    <property type="term" value="F:ATP binding"/>
    <property type="evidence" value="ECO:0007669"/>
    <property type="project" value="UniProtKB-KW"/>
</dbReference>
<protein>
    <recommendedName>
        <fullName evidence="2">RNA helicase</fullName>
        <ecNumber evidence="2">3.6.4.13</ecNumber>
    </recommendedName>
</protein>
<evidence type="ECO:0000256" key="2">
    <source>
        <dbReference type="ARBA" id="ARBA00012552"/>
    </source>
</evidence>
<sequence length="1072" mass="122828">MQYNIEDFINDSLHKILGISDRNIVMYIKGVTQSSKSKDQLIDGLKEMEIYPTDSKSKVFIDELYMKYVQGTSETTSQRSSYVQEEIRKAAQVQKNSNYQIIEEDPLSITDNAQKKIKTNDGNPAANNLTDKEKAELAKKKDIEERNEIDKKIKEKDMKKKQALSGGAQLGMNLTAEEKAELIPLLQKEARQNYVKGRLDKQVELLKRMIEYDEFLIKNHKVTDEEIKSYEEKKKILEAVQSTDLTQKEADIYEMPQLFEDDEGKYDRRKAANAQTQKYKDVPYEPSEHEKWEREQTQRNQVKFGTNTLTKQQQEEQNYKILMENEIQFIKSDIIKEQLLKQKQMLDSMKSKKKSKKSSKKDKKKSKKKSKDSSDSSEDSEGSSSGDETQDDNIYIKNDQQPQNQQELLQLSEREKMKRVRQSLPIYKYREELLTLIRDNRVIVMVGETGSGKTTQVPQYLHEVGYTSTGRIGCTQPRRVAAMSVAARVSEEMGTKLGHEVGYSIRFEDCTSDKTVIKYMTDGMLLRELMMEPDLASYSVMIVDEAHERTLHTDILLSIIKDLSRARDDLKVIISSATIDAQRFSEYFDNCPIIKIPGRRFQVDIYYTKAPESDYIQAAVLTVLQIHVTQPKGDILVFLTGQEEIEAAEEMLTARTRGLGNKIGELLICPIYSSLPSDMQAKIFEPTPAGARKVVLSTNIAETSITIDNIIYVIDTGFAKQTSYNPRTGMESLIVTPISKASADQRAGRAGRVAPGKCFRMYTKWSFLNELDQNTIPEIQRTNLGSVVLMLKSMGINNLVNFDFMDSPPPEMIVKSLEQLYALGAINDEGDLTKLGRRMAEFPLDPFLSKMLVQSEHYKCVDQIITICAMLSVGNTIFYRPNDKEKKIHADNSRKAFFRPGGDHLALLNVYNTWADNGFSQNWCFENFIQIRSMRRARDVREQLILLCERVEIDVKDPSLSIFEDEMNTNICKCICSGFFYNAAKTNLNGTYKTLKNGHSITIHPSSLMFDIKPEWIVYNELVFTSKEYVRNVIEVKGEWLIEIAPHLYKEKDLLGDKRKMPKNTGTSDSRN</sequence>
<dbReference type="GeneID" id="7843290"/>
<dbReference type="Pfam" id="PF04408">
    <property type="entry name" value="WHD_HA2"/>
    <property type="match status" value="1"/>
</dbReference>
<dbReference type="InterPro" id="IPR014001">
    <property type="entry name" value="Helicase_ATP-bd"/>
</dbReference>
<dbReference type="GO" id="GO:0006397">
    <property type="term" value="P:mRNA processing"/>
    <property type="evidence" value="ECO:0007669"/>
    <property type="project" value="UniProtKB-KW"/>
</dbReference>
<dbReference type="KEGG" id="tet:TTHERM_00441760"/>
<organism evidence="14 15">
    <name type="scientific">Tetrahymena thermophila (strain SB210)</name>
    <dbReference type="NCBI Taxonomy" id="312017"/>
    <lineage>
        <taxon>Eukaryota</taxon>
        <taxon>Sar</taxon>
        <taxon>Alveolata</taxon>
        <taxon>Ciliophora</taxon>
        <taxon>Intramacronucleata</taxon>
        <taxon>Oligohymenophorea</taxon>
        <taxon>Hymenostomatida</taxon>
        <taxon>Tetrahymenina</taxon>
        <taxon>Tetrahymenidae</taxon>
        <taxon>Tetrahymena</taxon>
    </lineage>
</organism>
<evidence type="ECO:0000256" key="8">
    <source>
        <dbReference type="ARBA" id="ARBA00023187"/>
    </source>
</evidence>
<evidence type="ECO:0000256" key="7">
    <source>
        <dbReference type="ARBA" id="ARBA00022840"/>
    </source>
</evidence>
<dbReference type="GO" id="GO:0071013">
    <property type="term" value="C:catalytic step 2 spliceosome"/>
    <property type="evidence" value="ECO:0007669"/>
    <property type="project" value="TreeGrafter"/>
</dbReference>
<keyword evidence="7" id="KW-0067">ATP-binding</keyword>
<evidence type="ECO:0000313" key="15">
    <source>
        <dbReference type="Proteomes" id="UP000009168"/>
    </source>
</evidence>
<dbReference type="STRING" id="312017.I7MD36"/>
<evidence type="ECO:0000256" key="6">
    <source>
        <dbReference type="ARBA" id="ARBA00022806"/>
    </source>
</evidence>
<evidence type="ECO:0000259" key="13">
    <source>
        <dbReference type="PROSITE" id="PS51194"/>
    </source>
</evidence>
<dbReference type="Pfam" id="PF07717">
    <property type="entry name" value="OB_NTP_bind"/>
    <property type="match status" value="1"/>
</dbReference>
<evidence type="ECO:0000256" key="5">
    <source>
        <dbReference type="ARBA" id="ARBA00022801"/>
    </source>
</evidence>
<dbReference type="GO" id="GO:0003724">
    <property type="term" value="F:RNA helicase activity"/>
    <property type="evidence" value="ECO:0007669"/>
    <property type="project" value="UniProtKB-EC"/>
</dbReference>
<dbReference type="Pfam" id="PF00270">
    <property type="entry name" value="DEAD"/>
    <property type="match status" value="1"/>
</dbReference>
<dbReference type="InterPro" id="IPR007502">
    <property type="entry name" value="Helicase-assoc_dom"/>
</dbReference>
<name>I7MD36_TETTS</name>
<keyword evidence="6 14" id="KW-0347">Helicase</keyword>
<dbReference type="SUPFAM" id="SSF52540">
    <property type="entry name" value="P-loop containing nucleoside triphosphate hydrolases"/>
    <property type="match status" value="1"/>
</dbReference>
<dbReference type="InterPro" id="IPR011545">
    <property type="entry name" value="DEAD/DEAH_box_helicase_dom"/>
</dbReference>
<evidence type="ECO:0000256" key="10">
    <source>
        <dbReference type="ARBA" id="ARBA00047984"/>
    </source>
</evidence>
<keyword evidence="5" id="KW-0378">Hydrolase</keyword>
<evidence type="ECO:0000256" key="1">
    <source>
        <dbReference type="ARBA" id="ARBA00004123"/>
    </source>
</evidence>
<dbReference type="Pfam" id="PF21010">
    <property type="entry name" value="HA2_C"/>
    <property type="match status" value="1"/>
</dbReference>
<dbReference type="PANTHER" id="PTHR18934:SF83">
    <property type="entry name" value="PRE-MRNA-SPLICING FACTOR ATP-DEPENDENT RNA HELICASE DHX16"/>
    <property type="match status" value="1"/>
</dbReference>
<dbReference type="InterPro" id="IPR048333">
    <property type="entry name" value="HA2_WH"/>
</dbReference>
<dbReference type="PROSITE" id="PS51194">
    <property type="entry name" value="HELICASE_CTER"/>
    <property type="match status" value="1"/>
</dbReference>
<comment type="subcellular location">
    <subcellularLocation>
        <location evidence="1">Nucleus</location>
    </subcellularLocation>
</comment>
<reference evidence="15" key="1">
    <citation type="journal article" date="2006" name="PLoS Biol.">
        <title>Macronuclear genome sequence of the ciliate Tetrahymena thermophila, a model eukaryote.</title>
        <authorList>
            <person name="Eisen J.A."/>
            <person name="Coyne R.S."/>
            <person name="Wu M."/>
            <person name="Wu D."/>
            <person name="Thiagarajan M."/>
            <person name="Wortman J.R."/>
            <person name="Badger J.H."/>
            <person name="Ren Q."/>
            <person name="Amedeo P."/>
            <person name="Jones K.M."/>
            <person name="Tallon L.J."/>
            <person name="Delcher A.L."/>
            <person name="Salzberg S.L."/>
            <person name="Silva J.C."/>
            <person name="Haas B.J."/>
            <person name="Majoros W.H."/>
            <person name="Farzad M."/>
            <person name="Carlton J.M."/>
            <person name="Smith R.K. Jr."/>
            <person name="Garg J."/>
            <person name="Pearlman R.E."/>
            <person name="Karrer K.M."/>
            <person name="Sun L."/>
            <person name="Manning G."/>
            <person name="Elde N.C."/>
            <person name="Turkewitz A.P."/>
            <person name="Asai D.J."/>
            <person name="Wilkes D.E."/>
            <person name="Wang Y."/>
            <person name="Cai H."/>
            <person name="Collins K."/>
            <person name="Stewart B.A."/>
            <person name="Lee S.R."/>
            <person name="Wilamowska K."/>
            <person name="Weinberg Z."/>
            <person name="Ruzzo W.L."/>
            <person name="Wloga D."/>
            <person name="Gaertig J."/>
            <person name="Frankel J."/>
            <person name="Tsao C.-C."/>
            <person name="Gorovsky M.A."/>
            <person name="Keeling P.J."/>
            <person name="Waller R.F."/>
            <person name="Patron N.J."/>
            <person name="Cherry J.M."/>
            <person name="Stover N.A."/>
            <person name="Krieger C.J."/>
            <person name="del Toro C."/>
            <person name="Ryder H.F."/>
            <person name="Williamson S.C."/>
            <person name="Barbeau R.A."/>
            <person name="Hamilton E.P."/>
            <person name="Orias E."/>
        </authorList>
    </citation>
    <scope>NUCLEOTIDE SEQUENCE [LARGE SCALE GENOMIC DNA]</scope>
    <source>
        <strain evidence="15">SB210</strain>
    </source>
</reference>
<dbReference type="EC" id="3.6.4.13" evidence="2"/>
<dbReference type="Gene3D" id="1.20.120.1080">
    <property type="match status" value="1"/>
</dbReference>
<dbReference type="AlphaFoldDB" id="I7MD36"/>